<name>A0A4R3YDR3_9PROT</name>
<proteinExistence type="predicted"/>
<gene>
    <name evidence="1" type="ORF">EDC63_101619</name>
</gene>
<evidence type="ECO:0008006" key="3">
    <source>
        <dbReference type="Google" id="ProtNLM"/>
    </source>
</evidence>
<reference evidence="1 2" key="1">
    <citation type="submission" date="2019-03" db="EMBL/GenBank/DDBJ databases">
        <title>Genomic Encyclopedia of Type Strains, Phase IV (KMG-IV): sequencing the most valuable type-strain genomes for metagenomic binning, comparative biology and taxonomic classification.</title>
        <authorList>
            <person name="Goeker M."/>
        </authorList>
    </citation>
    <scope>NUCLEOTIDE SEQUENCE [LARGE SCALE GENOMIC DNA]</scope>
    <source>
        <strain evidence="1 2">DSM 100309</strain>
    </source>
</reference>
<dbReference type="RefSeq" id="WP_124947444.1">
    <property type="nucleotide sequence ID" value="NZ_BHVT01000073.1"/>
</dbReference>
<dbReference type="Proteomes" id="UP000295367">
    <property type="component" value="Unassembled WGS sequence"/>
</dbReference>
<dbReference type="AlphaFoldDB" id="A0A4R3YDR3"/>
<keyword evidence="2" id="KW-1185">Reference proteome</keyword>
<organism evidence="1 2">
    <name type="scientific">Sulfurirhabdus autotrophica</name>
    <dbReference type="NCBI Taxonomy" id="1706046"/>
    <lineage>
        <taxon>Bacteria</taxon>
        <taxon>Pseudomonadati</taxon>
        <taxon>Pseudomonadota</taxon>
        <taxon>Betaproteobacteria</taxon>
        <taxon>Nitrosomonadales</taxon>
        <taxon>Sulfuricellaceae</taxon>
        <taxon>Sulfurirhabdus</taxon>
    </lineage>
</organism>
<protein>
    <recommendedName>
        <fullName evidence="3">Hemerythrin HHE cation binding domain-containing protein</fullName>
    </recommendedName>
</protein>
<sequence>MKRNPTLQPLSRDHHAALSLGKACQSAALSCNEATVSQTYQRAITAFSKELDPHFQIEEQTLLPLLNTADGLNRNDIDALNNFGKCLTAHVRFEERELFPVIESLL</sequence>
<comment type="caution">
    <text evidence="1">The sequence shown here is derived from an EMBL/GenBank/DDBJ whole genome shotgun (WGS) entry which is preliminary data.</text>
</comment>
<dbReference type="EMBL" id="SMCO01000001">
    <property type="protein sequence ID" value="TCV90645.1"/>
    <property type="molecule type" value="Genomic_DNA"/>
</dbReference>
<accession>A0A4R3YDR3</accession>
<dbReference type="Gene3D" id="1.20.120.520">
    <property type="entry name" value="nmb1532 protein domain like"/>
    <property type="match status" value="1"/>
</dbReference>
<evidence type="ECO:0000313" key="2">
    <source>
        <dbReference type="Proteomes" id="UP000295367"/>
    </source>
</evidence>
<dbReference type="OrthoDB" id="9793254at2"/>
<evidence type="ECO:0000313" key="1">
    <source>
        <dbReference type="EMBL" id="TCV90645.1"/>
    </source>
</evidence>